<dbReference type="InterPro" id="IPR035018">
    <property type="entry name" value="Spt6_SH2_C"/>
</dbReference>
<dbReference type="InterPro" id="IPR037027">
    <property type="entry name" value="YqgF/RNaseH-like_dom_sf"/>
</dbReference>
<dbReference type="InterPro" id="IPR017072">
    <property type="entry name" value="TF_Spt6"/>
</dbReference>
<dbReference type="Pfam" id="PF14632">
    <property type="entry name" value="SPT6_acidic"/>
    <property type="match status" value="1"/>
</dbReference>
<dbReference type="Gene3D" id="3.30.505.10">
    <property type="entry name" value="SH2 domain"/>
    <property type="match status" value="2"/>
</dbReference>
<dbReference type="InterPro" id="IPR003029">
    <property type="entry name" value="S1_domain"/>
</dbReference>
<dbReference type="InterPro" id="IPR028088">
    <property type="entry name" value="Spt6_HTH_DNA-bd_dom"/>
</dbReference>
<dbReference type="InterPro" id="IPR000980">
    <property type="entry name" value="SH2"/>
</dbReference>
<feature type="compositionally biased region" description="Low complexity" evidence="5">
    <location>
        <begin position="235"/>
        <end position="254"/>
    </location>
</feature>
<organism evidence="7 8">
    <name type="scientific">Macrostomum lignano</name>
    <dbReference type="NCBI Taxonomy" id="282301"/>
    <lineage>
        <taxon>Eukaryota</taxon>
        <taxon>Metazoa</taxon>
        <taxon>Spiralia</taxon>
        <taxon>Lophotrochozoa</taxon>
        <taxon>Platyhelminthes</taxon>
        <taxon>Rhabditophora</taxon>
        <taxon>Macrostomorpha</taxon>
        <taxon>Macrostomida</taxon>
        <taxon>Macrostomidae</taxon>
        <taxon>Macrostomum</taxon>
    </lineage>
</organism>
<dbReference type="SUPFAM" id="SSF47781">
    <property type="entry name" value="RuvA domain 2-like"/>
    <property type="match status" value="2"/>
</dbReference>
<dbReference type="Proteomes" id="UP000215902">
    <property type="component" value="Unassembled WGS sequence"/>
</dbReference>
<dbReference type="Pfam" id="PF14639">
    <property type="entry name" value="YqgF"/>
    <property type="match status" value="1"/>
</dbReference>
<dbReference type="FunFam" id="3.30.505.10:FF:000030">
    <property type="entry name" value="Transcription elongation factor spt6"/>
    <property type="match status" value="1"/>
</dbReference>
<dbReference type="InterPro" id="IPR035420">
    <property type="entry name" value="Spt6_SH2"/>
</dbReference>
<dbReference type="InterPro" id="IPR010994">
    <property type="entry name" value="RuvA_2-like"/>
</dbReference>
<dbReference type="Gene3D" id="3.30.420.140">
    <property type="entry name" value="YqgF/RNase H-like domain"/>
    <property type="match status" value="1"/>
</dbReference>
<dbReference type="InterPro" id="IPR055179">
    <property type="entry name" value="Tex-like_central_region"/>
</dbReference>
<dbReference type="SUPFAM" id="SSF158832">
    <property type="entry name" value="Tex N-terminal region-like"/>
    <property type="match status" value="1"/>
</dbReference>
<dbReference type="SMART" id="SM00252">
    <property type="entry name" value="SH2"/>
    <property type="match status" value="1"/>
</dbReference>
<evidence type="ECO:0000256" key="3">
    <source>
        <dbReference type="ARBA" id="ARBA00023163"/>
    </source>
</evidence>
<dbReference type="SUPFAM" id="SSF53098">
    <property type="entry name" value="Ribonuclease H-like"/>
    <property type="match status" value="1"/>
</dbReference>
<dbReference type="InterPro" id="IPR036860">
    <property type="entry name" value="SH2_dom_sf"/>
</dbReference>
<dbReference type="InterPro" id="IPR012340">
    <property type="entry name" value="NA-bd_OB-fold"/>
</dbReference>
<keyword evidence="4" id="KW-0539">Nucleus</keyword>
<dbReference type="Gene3D" id="2.40.50.140">
    <property type="entry name" value="Nucleic acid-binding proteins"/>
    <property type="match status" value="1"/>
</dbReference>
<dbReference type="GO" id="GO:0003677">
    <property type="term" value="F:DNA binding"/>
    <property type="evidence" value="ECO:0007669"/>
    <property type="project" value="InterPro"/>
</dbReference>
<dbReference type="SUPFAM" id="SSF55550">
    <property type="entry name" value="SH2 domain"/>
    <property type="match status" value="1"/>
</dbReference>
<dbReference type="PIRSF" id="PIRSF036947">
    <property type="entry name" value="Spt6"/>
    <property type="match status" value="1"/>
</dbReference>
<feature type="compositionally biased region" description="Acidic residues" evidence="5">
    <location>
        <begin position="191"/>
        <end position="200"/>
    </location>
</feature>
<feature type="compositionally biased region" description="Acidic residues" evidence="5">
    <location>
        <begin position="263"/>
        <end position="273"/>
    </location>
</feature>
<dbReference type="InterPro" id="IPR028083">
    <property type="entry name" value="Spt6_acidic_N_dom"/>
</dbReference>
<feature type="compositionally biased region" description="Gly residues" evidence="5">
    <location>
        <begin position="155"/>
        <end position="164"/>
    </location>
</feature>
<dbReference type="CDD" id="cd09928">
    <property type="entry name" value="SH2_Cterm_SPT6_like"/>
    <property type="match status" value="1"/>
</dbReference>
<feature type="region of interest" description="Disordered" evidence="5">
    <location>
        <begin position="1"/>
        <end position="404"/>
    </location>
</feature>
<dbReference type="Pfam" id="PF14635">
    <property type="entry name" value="HHH_7"/>
    <property type="match status" value="1"/>
</dbReference>
<evidence type="ECO:0000256" key="5">
    <source>
        <dbReference type="SAM" id="MobiDB-lite"/>
    </source>
</evidence>
<feature type="compositionally biased region" description="Acidic residues" evidence="5">
    <location>
        <begin position="142"/>
        <end position="153"/>
    </location>
</feature>
<keyword evidence="3" id="KW-0804">Transcription</keyword>
<evidence type="ECO:0000259" key="6">
    <source>
        <dbReference type="PROSITE" id="PS50126"/>
    </source>
</evidence>
<feature type="compositionally biased region" description="Gly residues" evidence="5">
    <location>
        <begin position="172"/>
        <end position="185"/>
    </location>
</feature>
<evidence type="ECO:0000313" key="7">
    <source>
        <dbReference type="EMBL" id="PAA92361.1"/>
    </source>
</evidence>
<feature type="compositionally biased region" description="Acidic residues" evidence="5">
    <location>
        <begin position="371"/>
        <end position="399"/>
    </location>
</feature>
<dbReference type="EMBL" id="NIVC01000056">
    <property type="protein sequence ID" value="PAA92361.1"/>
    <property type="molecule type" value="Genomic_DNA"/>
</dbReference>
<comment type="caution">
    <text evidence="7">The sequence shown here is derived from an EMBL/GenBank/DDBJ whole genome shotgun (WGS) entry which is preliminary data.</text>
</comment>
<dbReference type="PANTHER" id="PTHR10145">
    <property type="entry name" value="TRANSCRIPTION ELONGATION FACTOR SPT6"/>
    <property type="match status" value="1"/>
</dbReference>
<dbReference type="FunFam" id="1.10.10.2740:FF:000002">
    <property type="entry name" value="Transcription elongation factor Spt6"/>
    <property type="match status" value="1"/>
</dbReference>
<accession>A0A267H236</accession>
<proteinExistence type="inferred from homology"/>
<dbReference type="PANTHER" id="PTHR10145:SF6">
    <property type="entry name" value="TRANSCRIPTION ELONGATION FACTOR SPT6"/>
    <property type="match status" value="1"/>
</dbReference>
<feature type="non-terminal residue" evidence="7">
    <location>
        <position position="1"/>
    </location>
</feature>
<dbReference type="CDD" id="cd09918">
    <property type="entry name" value="SH2_Nterm_SPT6_like"/>
    <property type="match status" value="1"/>
</dbReference>
<dbReference type="Gene3D" id="1.10.10.2740">
    <property type="entry name" value="Spt6, Death-like domain"/>
    <property type="match status" value="1"/>
</dbReference>
<dbReference type="GO" id="GO:0034728">
    <property type="term" value="P:nucleosome organization"/>
    <property type="evidence" value="ECO:0007669"/>
    <property type="project" value="TreeGrafter"/>
</dbReference>
<dbReference type="InterPro" id="IPR023323">
    <property type="entry name" value="Tex-like_dom_sf"/>
</dbReference>
<dbReference type="InterPro" id="IPR012337">
    <property type="entry name" value="RNaseH-like_sf"/>
</dbReference>
<dbReference type="GO" id="GO:0042393">
    <property type="term" value="F:histone binding"/>
    <property type="evidence" value="ECO:0007669"/>
    <property type="project" value="TreeGrafter"/>
</dbReference>
<dbReference type="OrthoDB" id="343921at2759"/>
<dbReference type="InterPro" id="IPR041692">
    <property type="entry name" value="HHH_9"/>
</dbReference>
<keyword evidence="8" id="KW-1185">Reference proteome</keyword>
<evidence type="ECO:0000313" key="8">
    <source>
        <dbReference type="Proteomes" id="UP000215902"/>
    </source>
</evidence>
<feature type="domain" description="S1 motif" evidence="6">
    <location>
        <begin position="1366"/>
        <end position="1435"/>
    </location>
</feature>
<dbReference type="Gene3D" id="1.10.10.650">
    <property type="entry name" value="RuvA domain 2-like"/>
    <property type="match status" value="1"/>
</dbReference>
<dbReference type="SMART" id="SM00732">
    <property type="entry name" value="YqgFc"/>
    <property type="match status" value="1"/>
</dbReference>
<dbReference type="PROSITE" id="PS50126">
    <property type="entry name" value="S1"/>
    <property type="match status" value="1"/>
</dbReference>
<feature type="compositionally biased region" description="Low complexity" evidence="5">
    <location>
        <begin position="278"/>
        <end position="291"/>
    </location>
</feature>
<sequence>TVMSHFLSKQAVESSDEDSSSDSLSSSSSISGRGGGGAEEASDKPDQSPVPSKKRKLDPKSSSKPQKKSPEQHKKKKKKDKKQLAKKDKQKKKTNKAAIASDSDGEDGDANNDVDSEDSEDDDDSEDDVEELRKVQQGFIVDSEEDEDNDNGENESGGGGGGGKAVTEKRGAGGGEGGHGEGGLSSGSDSELSEDLDEEDHALIEENTGIRRRAKKPKRVVGVVDSDEDSDARSGDSGAATAPTGGASAAAGADEAIRRDIFGEDDDDDEDVDGNDRSALPASAAASAALLTRRPGHSDDDDEEDDDDDDDGMAHFIVDETREGAAAGGPSTSSAGQRRPGGGGGSRALRHAQEIFGVDFDRDEFKQYGEDSADEDEDEDEDDDEEEDLDDEEAEDEEGAVARRKRRKAAASLAARAGPRAAEEVFDPSELERFHLTKEDAEIRATDLPERFQTMRQVAVKQAADNDELQEEAEWIYNNCFSSRTITNQLIPGDEAYEHGLSRRRGETVAKIFAALALMRNKLYEVPFIAFYRKEFVEKELNLTDLWRIWQADEKWTQLWLRRRRLHALLSRMQKYKVEREFSRYEGALPDNYRPLSDEDVARALKVTSLEELDDVYQHFLLYYGRDMQAMHEYFDELQQQQATQQQQQARRNQLRRQANTRPQYRLCLEARLVGLARRWGLTPEQFADNLKEQFSRHEVDQCMLDPLEAAREFVSERFPTPEDALDGARLVVATQIAADPTVRQIVRRRFFSSAKLTVRPTKKGQREIDESHHLYPYKYLTNKEVDSIHGDAFLKIQQGQKDGLVTYELHMDDKPTRRQRVDIVTYSSEAKQYFYRDEYSALARAWNAQRFQALDYALEKLLYPTLRRQLEGRIIQEAGDGISRSCSLKISNWLKFAPYPAGGLDGAGGEHRHRADSSSRRRDRLARVMGVAYSTDREIAAYASVINSNGEVLDFLRLPFLLANKKSQREETAKNKARELHLIKKLIAKHRPDVIAVGTESKEALTIQQELRELAQELLAEGLATNSSVHLVDNEPARVFEKSRRAEKELPTYPEILRQSVSVARRLQDPLVELAGLVNADEDILCLRMHPMQDAVPRDQLLSALTLEFVNKVNEVGVDVNRCVDLPNYAALLQFVCGLGPRKAGDIVSKLRYSGQRLHNRVPQIIDLLRMGPVVFINSAGFIRIDTEAVENEAPHAQTDILDATRVHPESYELARKIAMDAVDADDAADDEEAAKSALLEVMEHPDRLKELDIDAFAEELKRQEYGEKHITLYDIRNELCQPYKDLRIEYSPPNSEERFNLVTRETPDTFYIGKLVDCTVMGFARRRPKPDQLENANPIRNEETGNWVCPFCGLSNFVEVNQVWSHFDGQSCEGEPVGVRVQLDNGLSGFIGTRNLSDKSVVNPTERVAVGQQLHARIMKIDIENFRVDLTSRSSDLKDTAFKWKPPRDACFDEDAEAVDLQSEEDKRKETRPTYVKRVIDHPNFHNVTYRDCAKLMHSLDLGDAVFRPSSKGTDRLTLTWKIEDGIIQHVEVQERNKQNDFSLGKTLLIEGEEFEDLDEIIARYVQPMAAYIRDISMHKYYVRPAPGASGVAAIDDSLRQAKQARPTTIPYSLSAVTNMPGKFLLAYLPRSNVHREYITVRPGGLRYRGRQFASLNQLLAWFKQHYREPPPSAANAPGSALMTPAGSVISARM</sequence>
<feature type="compositionally biased region" description="Basic residues" evidence="5">
    <location>
        <begin position="210"/>
        <end position="219"/>
    </location>
</feature>
<dbReference type="GO" id="GO:0031491">
    <property type="term" value="F:nucleosome binding"/>
    <property type="evidence" value="ECO:0007669"/>
    <property type="project" value="TreeGrafter"/>
</dbReference>
<evidence type="ECO:0000256" key="2">
    <source>
        <dbReference type="ARBA" id="ARBA00009253"/>
    </source>
</evidence>
<reference evidence="7 8" key="1">
    <citation type="submission" date="2017-06" db="EMBL/GenBank/DDBJ databases">
        <title>A platform for efficient transgenesis in Macrostomum lignano, a flatworm model organism for stem cell research.</title>
        <authorList>
            <person name="Berezikov E."/>
        </authorList>
    </citation>
    <scope>NUCLEOTIDE SEQUENCE [LARGE SCALE GENOMIC DNA]</scope>
    <source>
        <strain evidence="7">DV1</strain>
        <tissue evidence="7">Whole organism</tissue>
    </source>
</reference>
<dbReference type="InterPro" id="IPR023319">
    <property type="entry name" value="Tex-like_HTH_dom_sf"/>
</dbReference>
<comment type="similarity">
    <text evidence="2">Belongs to the SPT6 family.</text>
</comment>
<gene>
    <name evidence="7" type="ORF">BOX15_Mlig015936g6</name>
</gene>
<evidence type="ECO:0000256" key="4">
    <source>
        <dbReference type="ARBA" id="ARBA00023242"/>
    </source>
</evidence>
<dbReference type="InterPro" id="IPR042066">
    <property type="entry name" value="Spt6_death-like"/>
</dbReference>
<dbReference type="Pfam" id="PF22706">
    <property type="entry name" value="Tex_central_region"/>
    <property type="match status" value="1"/>
</dbReference>
<name>A0A267H236_9PLAT</name>
<feature type="compositionally biased region" description="Low complexity" evidence="5">
    <location>
        <begin position="324"/>
        <end position="338"/>
    </location>
</feature>
<dbReference type="FunFam" id="1.10.10.650:FF:000002">
    <property type="entry name" value="Transcription elongation factor spt6"/>
    <property type="match status" value="1"/>
</dbReference>
<dbReference type="CDD" id="cd00164">
    <property type="entry name" value="S1_like"/>
    <property type="match status" value="1"/>
</dbReference>
<evidence type="ECO:0000256" key="1">
    <source>
        <dbReference type="ARBA" id="ARBA00004123"/>
    </source>
</evidence>
<feature type="compositionally biased region" description="Acidic residues" evidence="5">
    <location>
        <begin position="103"/>
        <end position="130"/>
    </location>
</feature>
<protein>
    <recommendedName>
        <fullName evidence="6">S1 motif domain-containing protein</fullName>
    </recommendedName>
</protein>
<dbReference type="InterPro" id="IPR006641">
    <property type="entry name" value="YqgF/RNaseH-like_dom"/>
</dbReference>
<dbReference type="InterPro" id="IPR032706">
    <property type="entry name" value="Spt6_HHH"/>
</dbReference>
<dbReference type="Gene3D" id="1.10.3500.10">
    <property type="entry name" value="Tex N-terminal region-like"/>
    <property type="match status" value="1"/>
</dbReference>
<dbReference type="GO" id="GO:0008023">
    <property type="term" value="C:transcription elongation factor complex"/>
    <property type="evidence" value="ECO:0007669"/>
    <property type="project" value="TreeGrafter"/>
</dbReference>
<dbReference type="Pfam" id="PF14641">
    <property type="entry name" value="HTH_44"/>
    <property type="match status" value="1"/>
</dbReference>
<dbReference type="InterPro" id="IPR028231">
    <property type="entry name" value="Spt6_YqgF"/>
</dbReference>
<dbReference type="Pfam" id="PF17674">
    <property type="entry name" value="HHH_9"/>
    <property type="match status" value="1"/>
</dbReference>
<dbReference type="Gene3D" id="1.10.150.850">
    <property type="entry name" value="Spt6, helix-hairpin-helix domain"/>
    <property type="match status" value="1"/>
</dbReference>
<dbReference type="Pfam" id="PF14633">
    <property type="entry name" value="SH2_2"/>
    <property type="match status" value="1"/>
</dbReference>
<dbReference type="GO" id="GO:0140673">
    <property type="term" value="P:transcription elongation-coupled chromatin remodeling"/>
    <property type="evidence" value="ECO:0007669"/>
    <property type="project" value="InterPro"/>
</dbReference>
<comment type="subcellular location">
    <subcellularLocation>
        <location evidence="1">Nucleus</location>
    </subcellularLocation>
</comment>
<feature type="compositionally biased region" description="Basic and acidic residues" evidence="5">
    <location>
        <begin position="359"/>
        <end position="369"/>
    </location>
</feature>
<feature type="compositionally biased region" description="Acidic residues" evidence="5">
    <location>
        <begin position="299"/>
        <end position="311"/>
    </location>
</feature>
<dbReference type="SUPFAM" id="SSF50249">
    <property type="entry name" value="Nucleic acid-binding proteins"/>
    <property type="match status" value="1"/>
</dbReference>
<dbReference type="STRING" id="282301.A0A267H236"/>
<feature type="compositionally biased region" description="Low complexity" evidence="5">
    <location>
        <begin position="21"/>
        <end position="31"/>
    </location>
</feature>
<dbReference type="Pfam" id="PF00575">
    <property type="entry name" value="S1"/>
    <property type="match status" value="1"/>
</dbReference>
<dbReference type="InterPro" id="IPR035019">
    <property type="entry name" value="Spt6_SH2_N"/>
</dbReference>